<dbReference type="EMBL" id="BBSA01000013">
    <property type="protein sequence ID" value="GAM64596.1"/>
    <property type="molecule type" value="Genomic_DNA"/>
</dbReference>
<accession>A0A0B8PE52</accession>
<reference evidence="1 2" key="1">
    <citation type="submission" date="2015-01" db="EMBL/GenBank/DDBJ databases">
        <title>Vibrio sp. C5 JCM 19232 whole genome shotgun sequence.</title>
        <authorList>
            <person name="Sawabe T."/>
            <person name="Meirelles P."/>
            <person name="Feng G."/>
            <person name="Sayaka M."/>
            <person name="Hattori M."/>
            <person name="Ohkuma M."/>
        </authorList>
    </citation>
    <scope>NUCLEOTIDE SEQUENCE [LARGE SCALE GENOMIC DNA]</scope>
    <source>
        <strain evidence="1 2">JCM19232</strain>
    </source>
</reference>
<evidence type="ECO:0000313" key="2">
    <source>
        <dbReference type="Proteomes" id="UP000031670"/>
    </source>
</evidence>
<comment type="caution">
    <text evidence="1">The sequence shown here is derived from an EMBL/GenBank/DDBJ whole genome shotgun (WGS) entry which is preliminary data.</text>
</comment>
<evidence type="ECO:0008006" key="3">
    <source>
        <dbReference type="Google" id="ProtNLM"/>
    </source>
</evidence>
<protein>
    <recommendedName>
        <fullName evidence="3">Integrase</fullName>
    </recommendedName>
</protein>
<gene>
    <name evidence="1" type="ORF">JCM19232_1266</name>
</gene>
<name>A0A0B8PE52_9VIBR</name>
<sequence>MSEYIKFKARHELEHKLNLVDFICLCESYPHLPPAKTSQKKYNYDSAYWTGVVNFTKLGVNARKRGFEFELDESFMSFAKAYFIYQQSHAPTKLKNELKALRVVEKAMLKAHGMVDITQLKPAILDNAAQLARENYALQSAYQCGRELERLCNFLSEHQLVKKFTWKNPIKRGEDTVEKVGEKGRAYREKKLPHEQALNAIAEIFVLGEEALSPRDIFTTSCMAILLAAPARASELFYLKADCLEYGKDIRGNKQTGLKWYSGKGYGYEVEWIPDCMWDVVEEAIERLQRLSADGREFAKKIEETNSFPRHPLCPNVEEGELLAKREVVLALGLDTSSYLEKKQVAGEMVTSMAWRPSKAKLQATSYSKSMV</sequence>
<dbReference type="Proteomes" id="UP000031670">
    <property type="component" value="Unassembled WGS sequence"/>
</dbReference>
<organism evidence="1 2">
    <name type="scientific">Vibrio ishigakensis</name>
    <dbReference type="NCBI Taxonomy" id="1481914"/>
    <lineage>
        <taxon>Bacteria</taxon>
        <taxon>Pseudomonadati</taxon>
        <taxon>Pseudomonadota</taxon>
        <taxon>Gammaproteobacteria</taxon>
        <taxon>Vibrionales</taxon>
        <taxon>Vibrionaceae</taxon>
        <taxon>Vibrio</taxon>
    </lineage>
</organism>
<dbReference type="AlphaFoldDB" id="A0A0B8PE52"/>
<proteinExistence type="predicted"/>
<reference evidence="1 2" key="2">
    <citation type="submission" date="2015-01" db="EMBL/GenBank/DDBJ databases">
        <authorList>
            <consortium name="NBRP consortium"/>
            <person name="Sawabe T."/>
            <person name="Meirelles P."/>
            <person name="Feng G."/>
            <person name="Sayaka M."/>
            <person name="Hattori M."/>
            <person name="Ohkuma M."/>
        </authorList>
    </citation>
    <scope>NUCLEOTIDE SEQUENCE [LARGE SCALE GENOMIC DNA]</scope>
    <source>
        <strain evidence="1 2">JCM19232</strain>
    </source>
</reference>
<evidence type="ECO:0000313" key="1">
    <source>
        <dbReference type="EMBL" id="GAM64596.1"/>
    </source>
</evidence>